<comment type="caution">
    <text evidence="2">The sequence shown here is derived from an EMBL/GenBank/DDBJ whole genome shotgun (WGS) entry which is preliminary data.</text>
</comment>
<feature type="chain" id="PRO_5032692060" evidence="1">
    <location>
        <begin position="31"/>
        <end position="112"/>
    </location>
</feature>
<organism evidence="2 3">
    <name type="scientific">Glycomyces artemisiae</name>
    <dbReference type="NCBI Taxonomy" id="1076443"/>
    <lineage>
        <taxon>Bacteria</taxon>
        <taxon>Bacillati</taxon>
        <taxon>Actinomycetota</taxon>
        <taxon>Actinomycetes</taxon>
        <taxon>Glycomycetales</taxon>
        <taxon>Glycomycetaceae</taxon>
        <taxon>Glycomyces</taxon>
    </lineage>
</organism>
<reference evidence="2 3" key="1">
    <citation type="submission" date="2020-05" db="EMBL/GenBank/DDBJ databases">
        <title>DNA-SIP metagenomic assembled genomes.</title>
        <authorList>
            <person name="Yu J."/>
        </authorList>
    </citation>
    <scope>NUCLEOTIDE SEQUENCE [LARGE SCALE GENOMIC DNA]</scope>
    <source>
        <strain evidence="2">Bin5.27</strain>
    </source>
</reference>
<proteinExistence type="predicted"/>
<keyword evidence="1" id="KW-0732">Signal</keyword>
<evidence type="ECO:0000256" key="1">
    <source>
        <dbReference type="SAM" id="SignalP"/>
    </source>
</evidence>
<accession>A0A850C6H6</accession>
<feature type="signal peptide" evidence="1">
    <location>
        <begin position="1"/>
        <end position="30"/>
    </location>
</feature>
<evidence type="ECO:0000313" key="2">
    <source>
        <dbReference type="EMBL" id="NUQ88311.1"/>
    </source>
</evidence>
<name>A0A850C6H6_9ACTN</name>
<sequence length="112" mass="11587">MKTRSASARSAGIATLALASLLVGASPALAETSAVVEVGADGTVAADPSFDGPQITEVRVINEGKFLEVYWDRYVDEEAVVSPDNLTLTNGGNEIALKAKPAAGTTDTIFFD</sequence>
<dbReference type="Proteomes" id="UP000574690">
    <property type="component" value="Unassembled WGS sequence"/>
</dbReference>
<dbReference type="EMBL" id="JABFXE010000323">
    <property type="protein sequence ID" value="NUQ88311.1"/>
    <property type="molecule type" value="Genomic_DNA"/>
</dbReference>
<evidence type="ECO:0000313" key="3">
    <source>
        <dbReference type="Proteomes" id="UP000574690"/>
    </source>
</evidence>
<protein>
    <submittedName>
        <fullName evidence="2">Uncharacterized protein</fullName>
    </submittedName>
</protein>
<dbReference type="AlphaFoldDB" id="A0A850C6H6"/>
<gene>
    <name evidence="2" type="ORF">HOQ43_07595</name>
</gene>
<feature type="non-terminal residue" evidence="2">
    <location>
        <position position="112"/>
    </location>
</feature>